<dbReference type="CDD" id="cd00154">
    <property type="entry name" value="Rab"/>
    <property type="match status" value="1"/>
</dbReference>
<feature type="compositionally biased region" description="Basic and acidic residues" evidence="4">
    <location>
        <begin position="3078"/>
        <end position="3088"/>
    </location>
</feature>
<dbReference type="InterPro" id="IPR005225">
    <property type="entry name" value="Small_GTP-bd"/>
</dbReference>
<protein>
    <submittedName>
        <fullName evidence="5">Serine/arginine-rich splicing factor 3-like</fullName>
    </submittedName>
</protein>
<feature type="compositionally biased region" description="Polar residues" evidence="4">
    <location>
        <begin position="366"/>
        <end position="375"/>
    </location>
</feature>
<feature type="region of interest" description="Disordered" evidence="4">
    <location>
        <begin position="2823"/>
        <end position="2921"/>
    </location>
</feature>
<reference evidence="5" key="1">
    <citation type="submission" date="2021-04" db="EMBL/GenBank/DDBJ databases">
        <authorList>
            <consortium name="Wellcome Sanger Institute Data Sharing"/>
        </authorList>
    </citation>
    <scope>NUCLEOTIDE SEQUENCE [LARGE SCALE GENOMIC DNA]</scope>
</reference>
<dbReference type="GO" id="GO:0005525">
    <property type="term" value="F:GTP binding"/>
    <property type="evidence" value="ECO:0007669"/>
    <property type="project" value="UniProtKB-KW"/>
</dbReference>
<feature type="compositionally biased region" description="Basic residues" evidence="4">
    <location>
        <begin position="1160"/>
        <end position="1175"/>
    </location>
</feature>
<dbReference type="OMA" id="KPLESGM"/>
<feature type="compositionally biased region" description="Basic residues" evidence="4">
    <location>
        <begin position="3167"/>
        <end position="3180"/>
    </location>
</feature>
<feature type="compositionally biased region" description="Basic residues" evidence="4">
    <location>
        <begin position="1554"/>
        <end position="1569"/>
    </location>
</feature>
<feature type="compositionally biased region" description="Polar residues" evidence="4">
    <location>
        <begin position="3897"/>
        <end position="3906"/>
    </location>
</feature>
<feature type="region of interest" description="Disordered" evidence="4">
    <location>
        <begin position="1433"/>
        <end position="1457"/>
    </location>
</feature>
<feature type="region of interest" description="Disordered" evidence="4">
    <location>
        <begin position="2384"/>
        <end position="2468"/>
    </location>
</feature>
<proteinExistence type="predicted"/>
<dbReference type="Gene3D" id="3.40.50.300">
    <property type="entry name" value="P-loop containing nucleotide triphosphate hydrolases"/>
    <property type="match status" value="1"/>
</dbReference>
<name>A0A671XJF3_SPAAU</name>
<feature type="compositionally biased region" description="Basic and acidic residues" evidence="4">
    <location>
        <begin position="510"/>
        <end position="524"/>
    </location>
</feature>
<feature type="compositionally biased region" description="Basic and acidic residues" evidence="4">
    <location>
        <begin position="2102"/>
        <end position="2122"/>
    </location>
</feature>
<feature type="region of interest" description="Disordered" evidence="4">
    <location>
        <begin position="2649"/>
        <end position="2795"/>
    </location>
</feature>
<feature type="compositionally biased region" description="Basic and acidic residues" evidence="4">
    <location>
        <begin position="2658"/>
        <end position="2685"/>
    </location>
</feature>
<dbReference type="Pfam" id="PF00071">
    <property type="entry name" value="Ras"/>
    <property type="match status" value="1"/>
</dbReference>
<dbReference type="GeneID" id="115582826"/>
<evidence type="ECO:0000256" key="1">
    <source>
        <dbReference type="ARBA" id="ARBA00022741"/>
    </source>
</evidence>
<feature type="region of interest" description="Disordered" evidence="4">
    <location>
        <begin position="3133"/>
        <end position="3207"/>
    </location>
</feature>
<feature type="compositionally biased region" description="Basic and acidic residues" evidence="4">
    <location>
        <begin position="2762"/>
        <end position="2784"/>
    </location>
</feature>
<dbReference type="GO" id="GO:0003924">
    <property type="term" value="F:GTPase activity"/>
    <property type="evidence" value="ECO:0007669"/>
    <property type="project" value="InterPro"/>
</dbReference>
<dbReference type="PRINTS" id="PR00449">
    <property type="entry name" value="RASTRNSFRMNG"/>
</dbReference>
<feature type="compositionally biased region" description="Basic and acidic residues" evidence="4">
    <location>
        <begin position="3887"/>
        <end position="3896"/>
    </location>
</feature>
<feature type="compositionally biased region" description="Polar residues" evidence="4">
    <location>
        <begin position="1145"/>
        <end position="1155"/>
    </location>
</feature>
<feature type="compositionally biased region" description="Basic and acidic residues" evidence="4">
    <location>
        <begin position="2399"/>
        <end position="2416"/>
    </location>
</feature>
<keyword evidence="2" id="KW-0342">GTP-binding</keyword>
<feature type="compositionally biased region" description="Basic residues" evidence="4">
    <location>
        <begin position="824"/>
        <end position="839"/>
    </location>
</feature>
<feature type="region of interest" description="Disordered" evidence="4">
    <location>
        <begin position="768"/>
        <end position="865"/>
    </location>
</feature>
<feature type="compositionally biased region" description="Basic residues" evidence="4">
    <location>
        <begin position="1"/>
        <end position="17"/>
    </location>
</feature>
<dbReference type="PROSITE" id="PS51420">
    <property type="entry name" value="RHO"/>
    <property type="match status" value="1"/>
</dbReference>
<dbReference type="InterPro" id="IPR001806">
    <property type="entry name" value="Small_GTPase"/>
</dbReference>
<feature type="compositionally biased region" description="Basic and acidic residues" evidence="4">
    <location>
        <begin position="88"/>
        <end position="131"/>
    </location>
</feature>
<feature type="region of interest" description="Disordered" evidence="4">
    <location>
        <begin position="1748"/>
        <end position="1809"/>
    </location>
</feature>
<dbReference type="OrthoDB" id="9989112at2759"/>
<feature type="region of interest" description="Disordered" evidence="4">
    <location>
        <begin position="1028"/>
        <end position="1090"/>
    </location>
</feature>
<feature type="region of interest" description="Disordered" evidence="4">
    <location>
        <begin position="3701"/>
        <end position="3867"/>
    </location>
</feature>
<feature type="region of interest" description="Disordered" evidence="4">
    <location>
        <begin position="2164"/>
        <end position="2254"/>
    </location>
</feature>
<feature type="compositionally biased region" description="Basic residues" evidence="4">
    <location>
        <begin position="2880"/>
        <end position="2895"/>
    </location>
</feature>
<feature type="compositionally biased region" description="Polar residues" evidence="4">
    <location>
        <begin position="3133"/>
        <end position="3152"/>
    </location>
</feature>
<feature type="region of interest" description="Disordered" evidence="4">
    <location>
        <begin position="48"/>
        <end position="161"/>
    </location>
</feature>
<dbReference type="PANTHER" id="PTHR47977">
    <property type="entry name" value="RAS-RELATED PROTEIN RAB"/>
    <property type="match status" value="1"/>
</dbReference>
<feature type="compositionally biased region" description="Polar residues" evidence="4">
    <location>
        <begin position="796"/>
        <end position="817"/>
    </location>
</feature>
<dbReference type="Proteomes" id="UP000472265">
    <property type="component" value="Chromosome 6"/>
</dbReference>
<feature type="region of interest" description="Disordered" evidence="4">
    <location>
        <begin position="227"/>
        <end position="247"/>
    </location>
</feature>
<feature type="compositionally biased region" description="Basic and acidic residues" evidence="4">
    <location>
        <begin position="3731"/>
        <end position="3740"/>
    </location>
</feature>
<feature type="compositionally biased region" description="Basic and acidic residues" evidence="4">
    <location>
        <begin position="450"/>
        <end position="461"/>
    </location>
</feature>
<feature type="compositionally biased region" description="Basic and acidic residues" evidence="4">
    <location>
        <begin position="3027"/>
        <end position="3043"/>
    </location>
</feature>
<feature type="region of interest" description="Disordered" evidence="4">
    <location>
        <begin position="4124"/>
        <end position="4143"/>
    </location>
</feature>
<feature type="compositionally biased region" description="Basic residues" evidence="4">
    <location>
        <begin position="3474"/>
        <end position="3483"/>
    </location>
</feature>
<feature type="compositionally biased region" description="Basic residues" evidence="4">
    <location>
        <begin position="1884"/>
        <end position="1899"/>
    </location>
</feature>
<dbReference type="RefSeq" id="XP_030274899.1">
    <property type="nucleotide sequence ID" value="XM_030419039.1"/>
</dbReference>
<feature type="compositionally biased region" description="Polar residues" evidence="4">
    <location>
        <begin position="132"/>
        <end position="157"/>
    </location>
</feature>
<dbReference type="NCBIfam" id="TIGR00231">
    <property type="entry name" value="small_GTP"/>
    <property type="match status" value="1"/>
</dbReference>
<feature type="region of interest" description="Disordered" evidence="4">
    <location>
        <begin position="2358"/>
        <end position="2377"/>
    </location>
</feature>
<feature type="compositionally biased region" description="Basic and acidic residues" evidence="4">
    <location>
        <begin position="2432"/>
        <end position="2452"/>
    </location>
</feature>
<feature type="compositionally biased region" description="Basic and acidic residues" evidence="4">
    <location>
        <begin position="2997"/>
        <end position="3017"/>
    </location>
</feature>
<feature type="region of interest" description="Disordered" evidence="4">
    <location>
        <begin position="439"/>
        <end position="524"/>
    </location>
</feature>
<dbReference type="SMART" id="SM00174">
    <property type="entry name" value="RHO"/>
    <property type="match status" value="1"/>
</dbReference>
<dbReference type="SMART" id="SM00176">
    <property type="entry name" value="RAN"/>
    <property type="match status" value="1"/>
</dbReference>
<feature type="compositionally biased region" description="Basic and acidic residues" evidence="4">
    <location>
        <begin position="3282"/>
        <end position="3300"/>
    </location>
</feature>
<feature type="compositionally biased region" description="Basic and acidic residues" evidence="4">
    <location>
        <begin position="3182"/>
        <end position="3206"/>
    </location>
</feature>
<sequence length="4143" mass="462841">MSAQSGKKKRIGSRRRVANQNKTSEADEFQVTDSASVAQPFISEVNCESLNEFDNSNNSQSETQKTPSPELPVNRRKLGCSRRNKGQHVKESELYLNSREKVEEQTRGNETEKTIQPQRQEELSKETESATHDSSVLANTPDYSSEIRNSTTTNSPDVNLESFIPKSKNLLADKDEISTDDKVVSDSFNFVETKHGGTDKTDTLQSEELIENAETFGISELTTSVTVTEDEKRDKGQELLKQDGNLQGNYVVSESHLKSEDVEFSTTAEVTTDKSSPRENIGLEHVVGQEAFSSSNEKLQIDEEKKEDFNVSEVKVAQHLEDAVNKVHKQEANPTEMHEINHSPERVTQGENYDVISVYLTDKAEVSNTNQSESMVESADDSATKQEDSDDKQDEHPTKQDDFKALEQTNEHTKIPQIGGIEQVDNALGQVNEVECQVGDDVIPSAEQTVHQEKEGLVSEKEESDSSSQTLPSETHAPLDSHPQQNVTDSHPLGSRRKLGSSRRHKGRQHAKDSVAESYHEEKDKVVESITSKEALETTHMLVVLERTSQEEFSQRSENDIVMPTTHDSSLNADIMLDYSSEVQNLNTSNCPKTDLESLAPKSENLQEDNYERESDIKVSFESVEDRLEEMDKLDTLQSQEIRVAQHSEDIGNKVHEQEVSLTQMDEIDHSSESVTLNATEKSERISDNLIDQAEDSDTNQSELIVESTDDSATKQEDSDDKQEEHPIKQDDFMALEQTNEDAKIRQISGIEQVDNALGQVYEVEGQVGDDMIPSAEQTVHQEKEGLISEMEESDSSAQTLQSEIHSPFDSQPQQNDTDSHPLGSRRKLGSSRRHKGRQHAKDSAAESYHEEKDEVTESIRSKEALETTQMLAAIERTSQEEFSQGSENDVVMPTTHDSSLYADIMLDYSSEVQDLNTSNYPKTDLESFAPESENLQEDNYERESDIKVSVESVGDRLEEMDKLDTLQSQEVRAAQHSEDVGNKVHEQEVNLTQMHEIDHSSESVTLNATEKSEKISDNLIDQAEVIDTNQSELIVESTDDSATKQEDSNLDDKQGVHPAKEDNLEPSEQTNEDRNVYDTKQIQINDIESVDTALAQVYEIEGRVEDDVKPSAEPSVLQEKEGQSSEDEEDRSLQTLPSELYPPSDSQPQESDTNFKPIGNRRKLGCSRRIKGRQHAKDSVAESYHRPTEEVVGHLGDNESIETTKMSFTTETAVQEKSVETIQEGIDTGDTSQTEEVKQYAHIGITELTASSLLLSTAGQQLIDQSNSMEIPEELPSVYSVTEKESKDGDKYTESLRQDGNLQDNYLVKESFLKLEDIEYSMRGIAKANDSSREHTEPQYSVEQAIVSSPKEELSTHEETIEHFSLHEVKVVQHADNVVHKVHEQEVKPTEIHEIVYHSDNVTHDATEKSEIISGNLIDKAEVSNTNQSEWMLESTDDSATKQEDSNPDDQQGIHPAKEDNLEASEQTNEHPKIPQISGIEQVDSALGQVYEVEGQVGDDMIPSAEQTGHQKKEGPFSEMEESDSSAQTLPSEIHAPFDSKPQQNDTDSHPLASRRKLGSSRRHKGQQHAKDSVAESYHEEKDEVVESITGKEALETTQMLAAIERTSQEEFSQGSENDIVMPTSHDSSLYADIMPDYFSEVQNLNTSNYSEADLKTLAPKSENLQEDQFERESDIKVSFESLGDRQEEMDKLDTLHSQEIRVAQHSEDVGNEVHEQEVNLTQMQEIDHSSESITLDATEKSEIISDNLIDKAEDSDANQSELMVESADDSATKQEDSDDKQDEHPTKQDDFVALGQTNEDAKIPQISGIEQVDNALGQVYEVEGQVGDDMIPSAEQTVHQELEGLISEMEESDSFAQTLPSEIHAPLDSHPQQNDTDSHPLGSRRKLGSSRRHKGRQHAKDSVAESYHEEKDEAVESITGKEALETTQMLAAIERTSQEEFSQGSENDIVMPTTHDSSLYADVMPDYSSEVQNLNTSNYSEADLKTLAPKSENLQEDQYERESDIKVSFESLGDRQEEMDKLDTLHSQEIRVAQHSEDVGNEVHEQEVNLTQMQEIDHSSESVTLDATEKSEIISDNLIDKAEDSDANQSELMVESADDSATKQEDSDDKQDEHPTKQDDFVALGQTNEDAKIPQISGIEQVDNALGQVYEVEGQVGDDMIPSAEQTVHQELEGLISEMEESDSFAQTLPSEIHAPLDSHPQQNDTDSHPLGSRRKLGSSRRHKGRQHAKDSVAESYHEEKDEAVESITGKEALETTQMLAAIERTSQEEFSQGSENDIVMPTTHDSSLYADIMPDYSSEVQNLSTSNYSEADLKTLAPKSENLQEDQYERESDIKVSFESLGDRQEEMDKLDTLHSQEIRVAQHSEDVGNEVHEQEVNLTQMQEIDHSSESVTLDATEKSEINSDNLIDKAEDSDANQSELMVESADDSATKQEDSDDKQDEHPTKQDDFVALGQTNEDAKIPQISGIEQVDNALGQVYEVEGQVGGDMIPSAEQTVHQELEGLISEMEESDSFAQTLPSEIHAPLDSHPQQNDTDSHPLGSRRKLGSSRRHKGRQHAKDSVAESYHEEKDEDVESITGKEALETTQMLAAIERTIQEEFSQGSENDIVMPTTHDSSLYADIMPDYSSEVQNLSTSNYSEADLKTLAPKSENLQEDNHERESDFKVSVESVGDRLEEMDKLDTLQSQEIRAAQHSEDVGNKVHEQEVNLTQMHETDHSSESVTLNATEKSEKISDNPIDQAEDSHTNQSELIVESTDDSATKQEDSNPDDKQDIHPAKEDNLEASEQTNEDCNVYDTKQIHINDIESVDTALAQVYEIEGRVEDDVKPSAEPSVLQEKVRQSSEDEEDRSLQTLPSELYPPSDSQPQESDTNFKPIGNRRKLGSSRRIKGRQHAKDSVAESYHRPTEEVVGHPRDNESIETTKMYFTTETAVQEKSVETIQEEIDTGDTPQTEDINDQVKENAAVGIFEHIASSLHSSATLDELLVNQTNSMKMPEEERPNLHSATERKSKHEDNDTELLGQNEKMENGLFRESHLKSEGADSSVTLEKDIEQHSLGEHTDIKCSVEQASFSSSKDIHEAQKEHVNLSQVRGSPQSEGAVNEVHEGLVQLKQVQEMYQIGFSSIEESESLQTLQSGTNAPLDTQHQDNYLSREEQTLTGIKTTGNRRKLGSSRRNKGRQQVEKSVAESYHEHKEDVETRRSDGVLDPTKTSLAVETAKQEEVQRQADLDFRSVPKIRKIRSTLKDEDSTEIMLEKDTVFSQKIIDNSSNVTTNVASSSSKDDKSNKDYNEEEKNVTKEPENLVVFTGHDTVKADLIQSPEDDSDIQNISYHDDCVTTRPITLDVLEQEDMNMQQTNGATETVGDVTIKDYNTEAESSMDVHVFGERFEDPTKKDQEMNASPEFTHAEPFAAVQNKTETSTLSGHKENFRGEPAVDVSEEGRISTEVGVSDSQQGIKEKTELDNSGNLQGKSKQKRRKLGSTRRTQLSRKPEECMDNNDETKDRDDMRNLDEMEVVEELPLSVTAEVSKDENTNPSLSTASKEEQEAAKTAAVPDKGQKLQSNNVGLQIIQSNMISDIDYSKARLPEQLASNNEVVNPIKFAHAADIRDSERNVDNVEASQVDDFTVSEMHVTSVSTQSDIERPESVNVIQDQALESAEASAMAVADLEIVKSVVRGEVGEEQKHAQASVQDLKEVNEEAQNKNLEMRSTSPHRRRKMGSTRRNLGSRSKREDLHEKQDVDDEATATNGEDVKTECFQSIKEKEEPQLETDDKDSENVKSHFRPPSEQTFEENPVSHGQVVETEHQLTPSYLPVMPSTSPKPDEMSEAAGGRRRKMGSSRKSRGRQSQTPGQDRVTDTQNGGDLASIIDEGVIKTAEEESFGLDKISEVDESAKKPSSNISNSKAGEHLKPVSEKTPAHVTTVQHPYAEIRLSQESQQSLSLAGSSTGAAFRSNRYNVLMVGDSSVGKTSYIKRAQSGKFSLDLPASVGIDSFMWTVVVDGKPVVLQLWDTAGQERFHSITRQIFHKAQAFLLMYDITSSQSFSAVSYWANCIQEGAAEDVTILLLGNKSDHAKRQIKFQEGEVLAKEYNYEFMECSAATGENVIQSLETVARMLSQKVEPREETTVLHKEPQQKKSSGCC</sequence>
<feature type="region of interest" description="Disordered" evidence="4">
    <location>
        <begin position="3076"/>
        <end position="3100"/>
    </location>
</feature>
<feature type="compositionally biased region" description="Basic and acidic residues" evidence="4">
    <location>
        <begin position="1570"/>
        <end position="1583"/>
    </location>
</feature>
<feature type="region of interest" description="Disordered" evidence="4">
    <location>
        <begin position="365"/>
        <end position="421"/>
    </location>
</feature>
<feature type="compositionally biased region" description="Basic and acidic residues" evidence="4">
    <location>
        <begin position="2896"/>
        <end position="2920"/>
    </location>
</feature>
<feature type="region of interest" description="Disordered" evidence="4">
    <location>
        <begin position="3886"/>
        <end position="3920"/>
    </location>
</feature>
<feature type="compositionally biased region" description="Basic and acidic residues" evidence="4">
    <location>
        <begin position="2069"/>
        <end position="2086"/>
    </location>
</feature>
<evidence type="ECO:0000256" key="3">
    <source>
        <dbReference type="ARBA" id="ARBA00023288"/>
    </source>
</evidence>
<feature type="region of interest" description="Disordered" evidence="4">
    <location>
        <begin position="1103"/>
        <end position="1189"/>
    </location>
</feature>
<feature type="compositionally biased region" description="Basic and acidic residues" evidence="4">
    <location>
        <begin position="1176"/>
        <end position="1189"/>
    </location>
</feature>
<feature type="compositionally biased region" description="Basic and acidic residues" evidence="4">
    <location>
        <begin position="712"/>
        <end position="732"/>
    </location>
</feature>
<keyword evidence="1" id="KW-0547">Nucleotide-binding</keyword>
<feature type="compositionally biased region" description="Basic and acidic residues" evidence="4">
    <location>
        <begin position="229"/>
        <end position="241"/>
    </location>
</feature>
<feature type="compositionally biased region" description="Basic and acidic residues" evidence="4">
    <location>
        <begin position="4124"/>
        <end position="4136"/>
    </location>
</feature>
<feature type="compositionally biased region" description="Basic and acidic residues" evidence="4">
    <location>
        <begin position="1042"/>
        <end position="1064"/>
    </location>
</feature>
<keyword evidence="3" id="KW-0449">Lipoprotein</keyword>
<feature type="compositionally biased region" description="Basic and acidic residues" evidence="4">
    <location>
        <begin position="2560"/>
        <end position="2572"/>
    </location>
</feature>
<accession>A0A671XJF3</accession>
<feature type="compositionally biased region" description="Polar residues" evidence="4">
    <location>
        <begin position="3089"/>
        <end position="3100"/>
    </location>
</feature>
<feature type="compositionally biased region" description="Polar residues" evidence="4">
    <location>
        <begin position="48"/>
        <end position="67"/>
    </location>
</feature>
<feature type="compositionally biased region" description="Basic and acidic residues" evidence="4">
    <location>
        <begin position="3491"/>
        <end position="3513"/>
    </location>
</feature>
<feature type="region of interest" description="Disordered" evidence="4">
    <location>
        <begin position="1501"/>
        <end position="1594"/>
    </location>
</feature>
<feature type="compositionally biased region" description="Basic and acidic residues" evidence="4">
    <location>
        <begin position="2694"/>
        <end position="2709"/>
    </location>
</feature>
<dbReference type="InterPro" id="IPR027417">
    <property type="entry name" value="P-loop_NTPase"/>
</dbReference>
<feature type="region of interest" description="Disordered" evidence="4">
    <location>
        <begin position="328"/>
        <end position="351"/>
    </location>
</feature>
<feature type="compositionally biased region" description="Basic and acidic residues" evidence="4">
    <location>
        <begin position="382"/>
        <end position="414"/>
    </location>
</feature>
<feature type="compositionally biased region" description="Basic and acidic residues" evidence="4">
    <location>
        <begin position="3752"/>
        <end position="3768"/>
    </location>
</feature>
<feature type="compositionally biased region" description="Basic residues" evidence="4">
    <location>
        <begin position="494"/>
        <end position="509"/>
    </location>
</feature>
<dbReference type="RefSeq" id="XP_030274898.1">
    <property type="nucleotide sequence ID" value="XM_030419038.1"/>
</dbReference>
<evidence type="ECO:0000313" key="5">
    <source>
        <dbReference type="Ensembl" id="ENSSAUP00010051312.1"/>
    </source>
</evidence>
<feature type="compositionally biased region" description="Basic residues" evidence="4">
    <location>
        <begin position="74"/>
        <end position="87"/>
    </location>
</feature>
<feature type="compositionally biased region" description="Basic residues" evidence="4">
    <location>
        <begin position="3713"/>
        <end position="3722"/>
    </location>
</feature>
<dbReference type="InParanoid" id="A0A671XJF3"/>
<dbReference type="InterPro" id="IPR050227">
    <property type="entry name" value="Rab"/>
</dbReference>
<feature type="compositionally biased region" description="Basic residues" evidence="4">
    <location>
        <begin position="3833"/>
        <end position="3846"/>
    </location>
</feature>
<feature type="region of interest" description="Disordered" evidence="4">
    <location>
        <begin position="1828"/>
        <end position="1924"/>
    </location>
</feature>
<feature type="compositionally biased region" description="Basic residues" evidence="4">
    <location>
        <begin position="2544"/>
        <end position="2559"/>
    </location>
</feature>
<feature type="compositionally biased region" description="Basic and acidic residues" evidence="4">
    <location>
        <begin position="1900"/>
        <end position="1913"/>
    </location>
</feature>
<feature type="compositionally biased region" description="Basic and acidic residues" evidence="4">
    <location>
        <begin position="840"/>
        <end position="865"/>
    </location>
</feature>
<dbReference type="SMART" id="SM00173">
    <property type="entry name" value="RAS"/>
    <property type="match status" value="1"/>
</dbReference>
<feature type="region of interest" description="Disordered" evidence="4">
    <location>
        <begin position="2494"/>
        <end position="2583"/>
    </location>
</feature>
<dbReference type="RefSeq" id="XP_030274900.1">
    <property type="nucleotide sequence ID" value="XM_030419040.1"/>
</dbReference>
<feature type="compositionally biased region" description="Basic and acidic residues" evidence="4">
    <location>
        <begin position="1772"/>
        <end position="1792"/>
    </location>
</feature>
<dbReference type="FunFam" id="3.40.50.300:FF:001129">
    <property type="entry name" value="ras-related protein Rab-44 isoform X2"/>
    <property type="match status" value="1"/>
</dbReference>
<dbReference type="SUPFAM" id="SSF52540">
    <property type="entry name" value="P-loop containing nucleoside triphosphate hydrolases"/>
    <property type="match status" value="1"/>
</dbReference>
<reference evidence="5" key="2">
    <citation type="submission" date="2025-08" db="UniProtKB">
        <authorList>
            <consortium name="Ensembl"/>
        </authorList>
    </citation>
    <scope>IDENTIFICATION</scope>
</reference>
<dbReference type="SMART" id="SM00175">
    <property type="entry name" value="RAB"/>
    <property type="match status" value="1"/>
</dbReference>
<reference evidence="5" key="3">
    <citation type="submission" date="2025-09" db="UniProtKB">
        <authorList>
            <consortium name="Ensembl"/>
        </authorList>
    </citation>
    <scope>IDENTIFICATION</scope>
</reference>
<feature type="region of interest" description="Disordered" evidence="4">
    <location>
        <begin position="3272"/>
        <end position="3300"/>
    </location>
</feature>
<dbReference type="GeneTree" id="ENSGT00940000160379"/>
<feature type="compositionally biased region" description="Polar residues" evidence="4">
    <location>
        <begin position="2865"/>
        <end position="2875"/>
    </location>
</feature>
<gene>
    <name evidence="5" type="primary">LOC115582826</name>
</gene>
<feature type="compositionally biased region" description="Basic residues" evidence="4">
    <location>
        <begin position="2214"/>
        <end position="2229"/>
    </location>
</feature>
<keyword evidence="6" id="KW-1185">Reference proteome</keyword>
<feature type="region of interest" description="Disordered" evidence="4">
    <location>
        <begin position="2054"/>
        <end position="2138"/>
    </location>
</feature>
<dbReference type="PROSITE" id="PS51421">
    <property type="entry name" value="RAS"/>
    <property type="match status" value="1"/>
</dbReference>
<feature type="region of interest" description="Disordered" evidence="4">
    <location>
        <begin position="1"/>
        <end position="35"/>
    </location>
</feature>
<dbReference type="Ensembl" id="ENSSAUT00010053969.1">
    <property type="protein sequence ID" value="ENSSAUP00010051312.1"/>
    <property type="gene ID" value="ENSSAUG00010021320.1"/>
</dbReference>
<feature type="region of interest" description="Disordered" evidence="4">
    <location>
        <begin position="2994"/>
        <end position="3048"/>
    </location>
</feature>
<evidence type="ECO:0000256" key="4">
    <source>
        <dbReference type="SAM" id="MobiDB-lite"/>
    </source>
</evidence>
<evidence type="ECO:0000256" key="2">
    <source>
        <dbReference type="ARBA" id="ARBA00023134"/>
    </source>
</evidence>
<feature type="region of interest" description="Disordered" evidence="4">
    <location>
        <begin position="3419"/>
        <end position="3561"/>
    </location>
</feature>
<feature type="compositionally biased region" description="Basic and acidic residues" evidence="4">
    <location>
        <begin position="2230"/>
        <end position="2243"/>
    </location>
</feature>
<evidence type="ECO:0000313" key="6">
    <source>
        <dbReference type="Proteomes" id="UP000472265"/>
    </source>
</evidence>
<feature type="compositionally biased region" description="Basic and acidic residues" evidence="4">
    <location>
        <begin position="328"/>
        <end position="345"/>
    </location>
</feature>
<feature type="region of interest" description="Disordered" evidence="4">
    <location>
        <begin position="921"/>
        <end position="943"/>
    </location>
</feature>
<feature type="compositionally biased region" description="Low complexity" evidence="4">
    <location>
        <begin position="3272"/>
        <end position="3281"/>
    </location>
</feature>
<organism evidence="5 6">
    <name type="scientific">Sparus aurata</name>
    <name type="common">Gilthead sea bream</name>
    <dbReference type="NCBI Taxonomy" id="8175"/>
    <lineage>
        <taxon>Eukaryota</taxon>
        <taxon>Metazoa</taxon>
        <taxon>Chordata</taxon>
        <taxon>Craniata</taxon>
        <taxon>Vertebrata</taxon>
        <taxon>Euteleostomi</taxon>
        <taxon>Actinopterygii</taxon>
        <taxon>Neopterygii</taxon>
        <taxon>Teleostei</taxon>
        <taxon>Neoteleostei</taxon>
        <taxon>Acanthomorphata</taxon>
        <taxon>Eupercaria</taxon>
        <taxon>Spariformes</taxon>
        <taxon>Sparidae</taxon>
        <taxon>Sparus</taxon>
    </lineage>
</organism>
<feature type="region of interest" description="Disordered" evidence="4">
    <location>
        <begin position="664"/>
        <end position="735"/>
    </location>
</feature>
<dbReference type="PROSITE" id="PS51419">
    <property type="entry name" value="RAB"/>
    <property type="match status" value="1"/>
</dbReference>
<feature type="compositionally biased region" description="Basic and acidic residues" evidence="4">
    <location>
        <begin position="3907"/>
        <end position="3919"/>
    </location>
</feature>